<evidence type="ECO:0000313" key="1">
    <source>
        <dbReference type="EMBL" id="CAF1337433.1"/>
    </source>
</evidence>
<comment type="caution">
    <text evidence="4">The sequence shown here is derived from an EMBL/GenBank/DDBJ whole genome shotgun (WGS) entry which is preliminary data.</text>
</comment>
<dbReference type="Gene3D" id="3.80.10.10">
    <property type="entry name" value="Ribonuclease Inhibitor"/>
    <property type="match status" value="1"/>
</dbReference>
<gene>
    <name evidence="3" type="ORF">FNK824_LOCUS15426</name>
    <name evidence="4" type="ORF">OTI717_LOCUS21807</name>
    <name evidence="1" type="ORF">RFH988_LOCUS31594</name>
    <name evidence="2" type="ORF">SEV965_LOCUS33929</name>
</gene>
<evidence type="ECO:0000313" key="4">
    <source>
        <dbReference type="EMBL" id="CAF3863063.1"/>
    </source>
</evidence>
<evidence type="ECO:0000313" key="3">
    <source>
        <dbReference type="EMBL" id="CAF3808514.1"/>
    </source>
</evidence>
<dbReference type="OrthoDB" id="10033164at2759"/>
<dbReference type="Proteomes" id="UP000663889">
    <property type="component" value="Unassembled WGS sequence"/>
</dbReference>
<dbReference type="Proteomes" id="UP000663823">
    <property type="component" value="Unassembled WGS sequence"/>
</dbReference>
<dbReference type="Proteomes" id="UP000663882">
    <property type="component" value="Unassembled WGS sequence"/>
</dbReference>
<dbReference type="InterPro" id="IPR032675">
    <property type="entry name" value="LRR_dom_sf"/>
</dbReference>
<evidence type="ECO:0000313" key="2">
    <source>
        <dbReference type="EMBL" id="CAF1456004.1"/>
    </source>
</evidence>
<dbReference type="EMBL" id="CAJNOU010004824">
    <property type="protein sequence ID" value="CAF1456004.1"/>
    <property type="molecule type" value="Genomic_DNA"/>
</dbReference>
<dbReference type="EMBL" id="CAJOBE010002234">
    <property type="protein sequence ID" value="CAF3808514.1"/>
    <property type="molecule type" value="Genomic_DNA"/>
</dbReference>
<dbReference type="Proteomes" id="UP000663874">
    <property type="component" value="Unassembled WGS sequence"/>
</dbReference>
<name>A0A819F7E3_9BILA</name>
<dbReference type="EMBL" id="CAJNOO010003441">
    <property type="protein sequence ID" value="CAF1337433.1"/>
    <property type="molecule type" value="Genomic_DNA"/>
</dbReference>
<dbReference type="EMBL" id="CAJOAX010003601">
    <property type="protein sequence ID" value="CAF3863063.1"/>
    <property type="molecule type" value="Genomic_DNA"/>
</dbReference>
<reference evidence="4" key="1">
    <citation type="submission" date="2021-02" db="EMBL/GenBank/DDBJ databases">
        <authorList>
            <person name="Nowell W R."/>
        </authorList>
    </citation>
    <scope>NUCLEOTIDE SEQUENCE</scope>
</reference>
<organism evidence="4 5">
    <name type="scientific">Rotaria sordida</name>
    <dbReference type="NCBI Taxonomy" id="392033"/>
    <lineage>
        <taxon>Eukaryota</taxon>
        <taxon>Metazoa</taxon>
        <taxon>Spiralia</taxon>
        <taxon>Gnathifera</taxon>
        <taxon>Rotifera</taxon>
        <taxon>Eurotatoria</taxon>
        <taxon>Bdelloidea</taxon>
        <taxon>Philodinida</taxon>
        <taxon>Philodinidae</taxon>
        <taxon>Rotaria</taxon>
    </lineage>
</organism>
<evidence type="ECO:0000313" key="5">
    <source>
        <dbReference type="Proteomes" id="UP000663823"/>
    </source>
</evidence>
<protein>
    <submittedName>
        <fullName evidence="4">Uncharacterized protein</fullName>
    </submittedName>
</protein>
<accession>A0A819F7E3</accession>
<proteinExistence type="predicted"/>
<dbReference type="AlphaFoldDB" id="A0A819F7E3"/>
<sequence length="451" mass="53332">MKRSSNGIINSLDDSILERFCSYILPKIHYKIKWLDLEPLCMERILLVADYPNLHGLSLFSIERDTILRLFGVCTYVLTMCTNLLCLKFHPYSDIYVDFSERLSFESIKSASFFSSNLMELHINVDDFTDCLYLLDGRFQQLRTFYVDIRLFTPPLQAIINKKELIHLKCFSLTCGLEIMFYEESMVPLLHRMSNLEELFLNVSIGRSTPIKSFIDGNYLKIDIMSHMPKLNKFVFSIHSNLNVDDLTHLPSNEDIQRTFKGLEDYQIISYIHYFPDDCIGQCHMYSQPYTMNYLYRLTNSFPGGLFKFVHKVSLYDEHPFEHEFFIRIAQSFPLLRTLSIDNESPQKHKQRQQLNKDRRSLPVIKYAHLTLLSLNSAHNDYIEQFLIHTKTCLSNYISLDVYYPSLQKVTNNFTRDTTRINCAKINYIYNIDKWNVSKHFHTYFPYVEKF</sequence>